<dbReference type="EMBL" id="UINC01065429">
    <property type="protein sequence ID" value="SVB95087.1"/>
    <property type="molecule type" value="Genomic_DNA"/>
</dbReference>
<proteinExistence type="predicted"/>
<accession>A0A382I782</accession>
<feature type="transmembrane region" description="Helical" evidence="1">
    <location>
        <begin position="53"/>
        <end position="71"/>
    </location>
</feature>
<dbReference type="AlphaFoldDB" id="A0A382I782"/>
<evidence type="ECO:0000256" key="1">
    <source>
        <dbReference type="SAM" id="Phobius"/>
    </source>
</evidence>
<feature type="transmembrane region" description="Helical" evidence="1">
    <location>
        <begin position="14"/>
        <end position="37"/>
    </location>
</feature>
<reference evidence="2" key="1">
    <citation type="submission" date="2018-05" db="EMBL/GenBank/DDBJ databases">
        <authorList>
            <person name="Lanie J.A."/>
            <person name="Ng W.-L."/>
            <person name="Kazmierczak K.M."/>
            <person name="Andrzejewski T.M."/>
            <person name="Davidsen T.M."/>
            <person name="Wayne K.J."/>
            <person name="Tettelin H."/>
            <person name="Glass J.I."/>
            <person name="Rusch D."/>
            <person name="Podicherti R."/>
            <person name="Tsui H.-C.T."/>
            <person name="Winkler M.E."/>
        </authorList>
    </citation>
    <scope>NUCLEOTIDE SEQUENCE</scope>
</reference>
<keyword evidence="1" id="KW-0472">Membrane</keyword>
<keyword evidence="1" id="KW-1133">Transmembrane helix</keyword>
<gene>
    <name evidence="2" type="ORF">METZ01_LOCUS247941</name>
</gene>
<keyword evidence="1" id="KW-0812">Transmembrane</keyword>
<organism evidence="2">
    <name type="scientific">marine metagenome</name>
    <dbReference type="NCBI Taxonomy" id="408172"/>
    <lineage>
        <taxon>unclassified sequences</taxon>
        <taxon>metagenomes</taxon>
        <taxon>ecological metagenomes</taxon>
    </lineage>
</organism>
<feature type="transmembrane region" description="Helical" evidence="1">
    <location>
        <begin position="78"/>
        <end position="97"/>
    </location>
</feature>
<name>A0A382I782_9ZZZZ</name>
<evidence type="ECO:0000313" key="2">
    <source>
        <dbReference type="EMBL" id="SVB95087.1"/>
    </source>
</evidence>
<protein>
    <submittedName>
        <fullName evidence="2">Uncharacterized protein</fullName>
    </submittedName>
</protein>
<sequence length="295" mass="34252">MVCHFIFLIYKKYYVMNLAVFGFMIYIIHLAAIAAIYRSGLGENAVFADRYKIHSLIMILMIYISLVDLFYSRINRKWVFVISMVVITGSMYFISYVEGKQKLAFSKFLLVWRTNQWLDKNYNLLAHPYQDQANAIMTRALASGYYRLPHQLLKIPDEKFSPLISSAGLCSRESEASFESDFNIITVGPKLSPFLVRIEGMIYGQRSALAAKPEPVHIILSSHKQKYMFTAHSQEHVEKSIHFRHGKSNKGMLALIPFRKLKDNIYRLGLCYKGKVVFNNNFIIKQDHQFKHVIK</sequence>